<dbReference type="Proteomes" id="UP000057043">
    <property type="component" value="Unassembled WGS sequence"/>
</dbReference>
<comment type="caution">
    <text evidence="2">The sequence shown here is derived from an EMBL/GenBank/DDBJ whole genome shotgun (WGS) entry which is preliminary data.</text>
</comment>
<evidence type="ECO:0000313" key="3">
    <source>
        <dbReference type="Proteomes" id="UP000053961"/>
    </source>
</evidence>
<evidence type="ECO:0000313" key="2">
    <source>
        <dbReference type="EMBL" id="KUK94626.1"/>
    </source>
</evidence>
<reference evidence="2" key="1">
    <citation type="journal article" date="2015" name="MBio">
        <title>Genome-resolved metagenomic analysis reveals roles for candidate phyla and other microbial community members in biogeochemical transformations in oil reservoirs.</title>
        <authorList>
            <person name="Hu P."/>
            <person name="Tom L."/>
            <person name="Singh A."/>
            <person name="Thomas B.C."/>
            <person name="Baker B.J."/>
            <person name="Piceno Y.M."/>
            <person name="Andersen G.L."/>
            <person name="Banfield J.F."/>
        </authorList>
    </citation>
    <scope>NUCLEOTIDE SEQUENCE [LARGE SCALE GENOMIC DNA]</scope>
    <source>
        <strain evidence="2">56_747</strain>
    </source>
</reference>
<dbReference type="PATRIC" id="fig|301375.6.peg.2148"/>
<dbReference type="GO" id="GO:0005829">
    <property type="term" value="C:cytosol"/>
    <property type="evidence" value="ECO:0007669"/>
    <property type="project" value="TreeGrafter"/>
</dbReference>
<dbReference type="InterPro" id="IPR029063">
    <property type="entry name" value="SAM-dependent_MTases_sf"/>
</dbReference>
<dbReference type="Pfam" id="PF04378">
    <property type="entry name" value="RsmJ"/>
    <property type="match status" value="1"/>
</dbReference>
<dbReference type="EMBL" id="LGHB01000046">
    <property type="protein sequence ID" value="KUK94626.1"/>
    <property type="molecule type" value="Genomic_DNA"/>
</dbReference>
<proteinExistence type="predicted"/>
<dbReference type="SUPFAM" id="SSF53335">
    <property type="entry name" value="S-adenosyl-L-methionine-dependent methyltransferases"/>
    <property type="match status" value="1"/>
</dbReference>
<evidence type="ECO:0008006" key="5">
    <source>
        <dbReference type="Google" id="ProtNLM"/>
    </source>
</evidence>
<dbReference type="Gene3D" id="3.40.50.150">
    <property type="entry name" value="Vaccinia Virus protein VP39"/>
    <property type="match status" value="1"/>
</dbReference>
<gene>
    <name evidence="1" type="ORF">XD72_2078</name>
    <name evidence="2" type="ORF">XE07_2097</name>
</gene>
<sequence length="281" mass="31620">MKRHMGYDHRRHAGNAGDLWKHLVLAETAGCIFEAGIQVYVESHAGHPEYALSPGGEWEGGIGRLWPHREELARYSYFQILEDLNPAGLERYPGSASIVIEIAKRRGINLRVDLWDTSPEVERAWRSGEKGQSLEDLHIHIGDGFSGARKLTRELDEPALLLVDSPYLAESDAVQVEELISRSAEAGWIVLSWQMIGLERRPRPACKFLEFDLRFEEAGLVCGPWVGATMILAWEGDLHPDQKVDGLLERLGGIEEEFLKIRGPKSESFYPRDPPGGGFRR</sequence>
<evidence type="ECO:0000313" key="1">
    <source>
        <dbReference type="EMBL" id="KUK43545.1"/>
    </source>
</evidence>
<accession>A0A101IG47</accession>
<evidence type="ECO:0000313" key="4">
    <source>
        <dbReference type="Proteomes" id="UP000057043"/>
    </source>
</evidence>
<dbReference type="AlphaFoldDB" id="A0A101IG47"/>
<dbReference type="GO" id="GO:0070475">
    <property type="term" value="P:rRNA base methylation"/>
    <property type="evidence" value="ECO:0007669"/>
    <property type="project" value="InterPro"/>
</dbReference>
<dbReference type="InterPro" id="IPR007473">
    <property type="entry name" value="RlmJ"/>
</dbReference>
<name>A0A101IG47_9EURY</name>
<dbReference type="PANTHER" id="PTHR37426:SF1">
    <property type="entry name" value="RIBOSOMAL RNA LARGE SUBUNIT METHYLTRANSFERASE J"/>
    <property type="match status" value="1"/>
</dbReference>
<protein>
    <recommendedName>
        <fullName evidence="5">23S rRNA (adenine(2030)-N6)-methyltransferase</fullName>
    </recommendedName>
</protein>
<reference evidence="3 4" key="2">
    <citation type="journal article" date="2015" name="MBio">
        <title>Genome-Resolved Metagenomic Analysis Reveals Roles for Candidate Phyla and Other Microbial Community Members in Biogeochemical Transformations in Oil Reservoirs.</title>
        <authorList>
            <person name="Hu P."/>
            <person name="Tom L."/>
            <person name="Singh A."/>
            <person name="Thomas B.C."/>
            <person name="Baker B.J."/>
            <person name="Piceno Y.M."/>
            <person name="Andersen G.L."/>
            <person name="Banfield J.F."/>
        </authorList>
    </citation>
    <scope>NUCLEOTIDE SEQUENCE [LARGE SCALE GENOMIC DNA]</scope>
    <source>
        <strain evidence="1">57_489</strain>
    </source>
</reference>
<organism evidence="2 3">
    <name type="scientific">Methanothrix harundinacea</name>
    <dbReference type="NCBI Taxonomy" id="301375"/>
    <lineage>
        <taxon>Archaea</taxon>
        <taxon>Methanobacteriati</taxon>
        <taxon>Methanobacteriota</taxon>
        <taxon>Stenosarchaea group</taxon>
        <taxon>Methanomicrobia</taxon>
        <taxon>Methanotrichales</taxon>
        <taxon>Methanotrichaceae</taxon>
        <taxon>Methanothrix</taxon>
    </lineage>
</organism>
<dbReference type="PANTHER" id="PTHR37426">
    <property type="entry name" value="RIBOSOMAL RNA LARGE SUBUNIT METHYLTRANSFERASE J"/>
    <property type="match status" value="1"/>
</dbReference>
<dbReference type="EMBL" id="LGFT01000065">
    <property type="protein sequence ID" value="KUK43545.1"/>
    <property type="molecule type" value="Genomic_DNA"/>
</dbReference>
<dbReference type="Proteomes" id="UP000053961">
    <property type="component" value="Unassembled WGS sequence"/>
</dbReference>
<dbReference type="GO" id="GO:0036307">
    <property type="term" value="F:23S rRNA (adenine(2030)-N(6))-methyltransferase activity"/>
    <property type="evidence" value="ECO:0007669"/>
    <property type="project" value="TreeGrafter"/>
</dbReference>